<feature type="transmembrane region" description="Helical" evidence="2">
    <location>
        <begin position="243"/>
        <end position="264"/>
    </location>
</feature>
<reference evidence="3 4" key="1">
    <citation type="submission" date="2015-10" db="EMBL/GenBank/DDBJ databases">
        <authorList>
            <person name="Ju K.-S."/>
            <person name="Doroghazi J.R."/>
            <person name="Metcalf W.W."/>
        </authorList>
    </citation>
    <scope>NUCLEOTIDE SEQUENCE [LARGE SCALE GENOMIC DNA]</scope>
    <source>
        <strain evidence="3 4">NRRL B-24793</strain>
    </source>
</reference>
<evidence type="ECO:0000313" key="3">
    <source>
        <dbReference type="EMBL" id="KUJ48498.1"/>
    </source>
</evidence>
<proteinExistence type="predicted"/>
<dbReference type="AlphaFoldDB" id="A0A9X0LFQ4"/>
<dbReference type="RefSeq" id="WP_013731804.1">
    <property type="nucleotide sequence ID" value="NZ_LMWI01000001.1"/>
</dbReference>
<name>A0A9X0LFQ4_9ACTN</name>
<keyword evidence="2" id="KW-0812">Transmembrane</keyword>
<feature type="transmembrane region" description="Helical" evidence="2">
    <location>
        <begin position="175"/>
        <end position="200"/>
    </location>
</feature>
<evidence type="ECO:0000313" key="4">
    <source>
        <dbReference type="Proteomes" id="UP000053246"/>
    </source>
</evidence>
<protein>
    <submittedName>
        <fullName evidence="3">Uncharacterized protein</fullName>
    </submittedName>
</protein>
<gene>
    <name evidence="3" type="ORF">ADL17_05495</name>
</gene>
<evidence type="ECO:0000256" key="2">
    <source>
        <dbReference type="SAM" id="Phobius"/>
    </source>
</evidence>
<keyword evidence="2" id="KW-0472">Membrane</keyword>
<dbReference type="OMA" id="NDHEHAD"/>
<keyword evidence="2" id="KW-1133">Transmembrane helix</keyword>
<comment type="caution">
    <text evidence="3">The sequence shown here is derived from an EMBL/GenBank/DDBJ whole genome shotgun (WGS) entry which is preliminary data.</text>
</comment>
<feature type="region of interest" description="Disordered" evidence="1">
    <location>
        <begin position="437"/>
        <end position="458"/>
    </location>
</feature>
<organism evidence="3 4">
    <name type="scientific">Micromonospora maris</name>
    <dbReference type="NCBI Taxonomy" id="1003110"/>
    <lineage>
        <taxon>Bacteria</taxon>
        <taxon>Bacillati</taxon>
        <taxon>Actinomycetota</taxon>
        <taxon>Actinomycetes</taxon>
        <taxon>Micromonosporales</taxon>
        <taxon>Micromonosporaceae</taxon>
        <taxon>Micromonospora</taxon>
    </lineage>
</organism>
<feature type="transmembrane region" description="Helical" evidence="2">
    <location>
        <begin position="276"/>
        <end position="295"/>
    </location>
</feature>
<feature type="transmembrane region" description="Helical" evidence="2">
    <location>
        <begin position="138"/>
        <end position="155"/>
    </location>
</feature>
<dbReference type="Proteomes" id="UP000053246">
    <property type="component" value="Unassembled WGS sequence"/>
</dbReference>
<dbReference type="EMBL" id="LMWI01000001">
    <property type="protein sequence ID" value="KUJ48498.1"/>
    <property type="molecule type" value="Genomic_DNA"/>
</dbReference>
<accession>A0A9X0LFQ4</accession>
<feature type="region of interest" description="Disordered" evidence="1">
    <location>
        <begin position="1"/>
        <end position="20"/>
    </location>
</feature>
<sequence>MHDETTLHVSGSNGRRYSPVPCTTRLDLGPTRLTADTPVATPEPYPAGALSHGEAARLLGAKNEAEAALRAAHEGLLQASADLIGAWHQTRAALHRLALFAASRELYEATQELRRNDHEHADDRPEDRRERPIWQHPGVVWTVILISAVYDTVFFSDALRSAIDAPVGVLNFEYWASLVPGVGIAVALILAGSWLAVPLFRHRAWVDRRQLRGRLSLQTVLRRLVVWRAEEEHRTPADPPWPAWALPLTFAGLVVGVLGTWAWIRGDQSEFGKGWPMVALLVLLTISAIAFKANAYHPEADRAARIKRRLLATSQRGETLSSEARDHLDAYEKSWHKLSQTKEDASGAMRRPITRVWEEVAEERARHGLTGMVAPSFQHAAEGDVVGDQIFEGLAGPPLRDTALRRVGELLDTHHHETLADELAALERQLEAQKTVSWPPMRAISAGSAENSGGERMH</sequence>
<evidence type="ECO:0000256" key="1">
    <source>
        <dbReference type="SAM" id="MobiDB-lite"/>
    </source>
</evidence>
<keyword evidence="4" id="KW-1185">Reference proteome</keyword>